<comment type="subcellular location">
    <subcellularLocation>
        <location evidence="1">Membrane</location>
        <topology evidence="1">Multi-pass membrane protein</topology>
    </subcellularLocation>
</comment>
<organism evidence="6 7">
    <name type="scientific">Penicillium freii</name>
    <dbReference type="NCBI Taxonomy" id="48697"/>
    <lineage>
        <taxon>Eukaryota</taxon>
        <taxon>Fungi</taxon>
        <taxon>Dikarya</taxon>
        <taxon>Ascomycota</taxon>
        <taxon>Pezizomycotina</taxon>
        <taxon>Eurotiomycetes</taxon>
        <taxon>Eurotiomycetidae</taxon>
        <taxon>Eurotiales</taxon>
        <taxon>Aspergillaceae</taxon>
        <taxon>Penicillium</taxon>
    </lineage>
</organism>
<feature type="transmembrane region" description="Helical" evidence="5">
    <location>
        <begin position="12"/>
        <end position="35"/>
    </location>
</feature>
<keyword evidence="7" id="KW-1185">Reference proteome</keyword>
<evidence type="ECO:0000256" key="4">
    <source>
        <dbReference type="ARBA" id="ARBA00023136"/>
    </source>
</evidence>
<keyword evidence="3 5" id="KW-1133">Transmembrane helix</keyword>
<evidence type="ECO:0000256" key="2">
    <source>
        <dbReference type="ARBA" id="ARBA00022692"/>
    </source>
</evidence>
<evidence type="ECO:0000256" key="3">
    <source>
        <dbReference type="ARBA" id="ARBA00022989"/>
    </source>
</evidence>
<feature type="transmembrane region" description="Helical" evidence="5">
    <location>
        <begin position="42"/>
        <end position="58"/>
    </location>
</feature>
<dbReference type="PANTHER" id="PTHR31465:SF1">
    <property type="entry name" value="PROTEIN RTA1-RELATED"/>
    <property type="match status" value="1"/>
</dbReference>
<dbReference type="PANTHER" id="PTHR31465">
    <property type="entry name" value="PROTEIN RTA1-RELATED"/>
    <property type="match status" value="1"/>
</dbReference>
<evidence type="ECO:0000256" key="5">
    <source>
        <dbReference type="SAM" id="Phobius"/>
    </source>
</evidence>
<accession>A0A124GTR5</accession>
<protein>
    <submittedName>
        <fullName evidence="6">Uncharacterized protein</fullName>
    </submittedName>
</protein>
<evidence type="ECO:0000313" key="6">
    <source>
        <dbReference type="EMBL" id="KUM67008.1"/>
    </source>
</evidence>
<proteinExistence type="predicted"/>
<dbReference type="GO" id="GO:0016020">
    <property type="term" value="C:membrane"/>
    <property type="evidence" value="ECO:0007669"/>
    <property type="project" value="UniProtKB-SubCell"/>
</dbReference>
<comment type="caution">
    <text evidence="6">The sequence shown here is derived from an EMBL/GenBank/DDBJ whole genome shotgun (WGS) entry which is preliminary data.</text>
</comment>
<sequence>MVAVKYMGAYDYIPSIPAAVAFIVLFGISTLLHCWQMFRGRTWFFIAFIFGGICEYRLNVLTCCWGPPSGYFPGLSHTRFP</sequence>
<keyword evidence="4 5" id="KW-0472">Membrane</keyword>
<dbReference type="Proteomes" id="UP000055045">
    <property type="component" value="Unassembled WGS sequence"/>
</dbReference>
<evidence type="ECO:0000256" key="1">
    <source>
        <dbReference type="ARBA" id="ARBA00004141"/>
    </source>
</evidence>
<evidence type="ECO:0000313" key="7">
    <source>
        <dbReference type="Proteomes" id="UP000055045"/>
    </source>
</evidence>
<dbReference type="InterPro" id="IPR007568">
    <property type="entry name" value="RTA1"/>
</dbReference>
<keyword evidence="2 5" id="KW-0812">Transmembrane</keyword>
<dbReference type="STRING" id="48697.A0A124GTR5"/>
<name>A0A124GTR5_PENFR</name>
<reference evidence="6 7" key="1">
    <citation type="submission" date="2015-10" db="EMBL/GenBank/DDBJ databases">
        <title>Genome sequencing of Penicillium freii.</title>
        <authorList>
            <person name="Nguyen H.D."/>
            <person name="Visagie C.M."/>
            <person name="Seifert K.A."/>
        </authorList>
    </citation>
    <scope>NUCLEOTIDE SEQUENCE [LARGE SCALE GENOMIC DNA]</scope>
    <source>
        <strain evidence="6 7">DAOM 242723</strain>
    </source>
</reference>
<dbReference type="EMBL" id="LLXE01000001">
    <property type="protein sequence ID" value="KUM67008.1"/>
    <property type="molecule type" value="Genomic_DNA"/>
</dbReference>
<dbReference type="AlphaFoldDB" id="A0A124GTR5"/>
<gene>
    <name evidence="6" type="ORF">ACN42_g11</name>
</gene>